<evidence type="ECO:0000313" key="1">
    <source>
        <dbReference type="EMBL" id="RPD84881.1"/>
    </source>
</evidence>
<comment type="caution">
    <text evidence="1">The sequence shown here is derived from an EMBL/GenBank/DDBJ whole genome shotgun (WGS) entry which is preliminary data.</text>
</comment>
<name>A0A3N4MML6_9NEIS</name>
<dbReference type="RefSeq" id="WP_148083944.1">
    <property type="nucleotide sequence ID" value="NZ_RPFL01000031.1"/>
</dbReference>
<protein>
    <submittedName>
        <fullName evidence="1">Uncharacterized protein</fullName>
    </submittedName>
</protein>
<proteinExistence type="predicted"/>
<dbReference type="AlphaFoldDB" id="A0A3N4MML6"/>
<dbReference type="Proteomes" id="UP000272412">
    <property type="component" value="Unassembled WGS sequence"/>
</dbReference>
<feature type="non-terminal residue" evidence="1">
    <location>
        <position position="63"/>
    </location>
</feature>
<sequence length="63" mass="6698">MQTCLKENCTSSSFDQQVAHFALAAVDQGVAAFLRNGVAVAQTGVDILIGDIKRLDIEFGQGK</sequence>
<dbReference type="EMBL" id="RPFL01000031">
    <property type="protein sequence ID" value="RPD84881.1"/>
    <property type="molecule type" value="Genomic_DNA"/>
</dbReference>
<accession>A0A3N4MML6</accession>
<reference evidence="1 2" key="1">
    <citation type="submission" date="2018-11" db="EMBL/GenBank/DDBJ databases">
        <title>Neisseria weixii sp. nov. isolated from the rectal contents of plateau pika (Ochotona cruzoniae).</title>
        <authorList>
            <person name="Zhang G."/>
        </authorList>
    </citation>
    <scope>NUCLEOTIDE SEQUENCE [LARGE SCALE GENOMIC DNA]</scope>
    <source>
        <strain evidence="1 2">10009</strain>
    </source>
</reference>
<organism evidence="1 2">
    <name type="scientific">Neisseria weixii</name>
    <dbReference type="NCBI Taxonomy" id="1853276"/>
    <lineage>
        <taxon>Bacteria</taxon>
        <taxon>Pseudomonadati</taxon>
        <taxon>Pseudomonadota</taxon>
        <taxon>Betaproteobacteria</taxon>
        <taxon>Neisseriales</taxon>
        <taxon>Neisseriaceae</taxon>
        <taxon>Neisseria</taxon>
    </lineage>
</organism>
<gene>
    <name evidence="1" type="ORF">EGK74_10205</name>
</gene>
<evidence type="ECO:0000313" key="2">
    <source>
        <dbReference type="Proteomes" id="UP000272412"/>
    </source>
</evidence>
<keyword evidence="2" id="KW-1185">Reference proteome</keyword>